<evidence type="ECO:0000313" key="3">
    <source>
        <dbReference type="Proteomes" id="UP000450676"/>
    </source>
</evidence>
<feature type="signal peptide" evidence="1">
    <location>
        <begin position="1"/>
        <end position="31"/>
    </location>
</feature>
<reference evidence="2 3" key="1">
    <citation type="submission" date="2019-12" db="EMBL/GenBank/DDBJ databases">
        <title>Novel species isolated from a subtropical stream in China.</title>
        <authorList>
            <person name="Lu H."/>
        </authorList>
    </citation>
    <scope>NUCLEOTIDE SEQUENCE [LARGE SCALE GENOMIC DNA]</scope>
    <source>
        <strain evidence="2 3">FT127W</strain>
    </source>
</reference>
<proteinExistence type="predicted"/>
<gene>
    <name evidence="2" type="ORF">GTP77_22740</name>
</gene>
<dbReference type="EMBL" id="WWCU01000033">
    <property type="protein sequence ID" value="MYN10143.1"/>
    <property type="molecule type" value="Genomic_DNA"/>
</dbReference>
<evidence type="ECO:0000256" key="1">
    <source>
        <dbReference type="SAM" id="SignalP"/>
    </source>
</evidence>
<sequence length="120" mass="12541">MMFRSQTRAPLSPAVQAGTLALLAALLLAQAREQPLPPAACGSAQDAAAAQIRYQDGATVCYASQEAMLAALAAPDQPGFVRAVYVRAGDGAAAPSASWRWLDQRTLMVAARRASLVTKD</sequence>
<evidence type="ECO:0000313" key="2">
    <source>
        <dbReference type="EMBL" id="MYN10143.1"/>
    </source>
</evidence>
<organism evidence="2 3">
    <name type="scientific">Pseudoduganella aquatica</name>
    <dbReference type="NCBI Taxonomy" id="2660641"/>
    <lineage>
        <taxon>Bacteria</taxon>
        <taxon>Pseudomonadati</taxon>
        <taxon>Pseudomonadota</taxon>
        <taxon>Betaproteobacteria</taxon>
        <taxon>Burkholderiales</taxon>
        <taxon>Oxalobacteraceae</taxon>
        <taxon>Telluria group</taxon>
        <taxon>Pseudoduganella</taxon>
    </lineage>
</organism>
<protein>
    <submittedName>
        <fullName evidence="2">Uncharacterized protein</fullName>
    </submittedName>
</protein>
<name>A0A7X4HF72_9BURK</name>
<keyword evidence="1" id="KW-0732">Signal</keyword>
<keyword evidence="3" id="KW-1185">Reference proteome</keyword>
<dbReference type="Proteomes" id="UP000450676">
    <property type="component" value="Unassembled WGS sequence"/>
</dbReference>
<feature type="chain" id="PRO_5031215353" evidence="1">
    <location>
        <begin position="32"/>
        <end position="120"/>
    </location>
</feature>
<dbReference type="RefSeq" id="WP_161074439.1">
    <property type="nucleotide sequence ID" value="NZ_WWCU01000033.1"/>
</dbReference>
<dbReference type="AlphaFoldDB" id="A0A7X4HF72"/>
<accession>A0A7X4HF72</accession>
<comment type="caution">
    <text evidence="2">The sequence shown here is derived from an EMBL/GenBank/DDBJ whole genome shotgun (WGS) entry which is preliminary data.</text>
</comment>